<organism evidence="1 2">
    <name type="scientific">Nitrosopumilus ureiphilus</name>
    <dbReference type="NCBI Taxonomy" id="1470067"/>
    <lineage>
        <taxon>Archaea</taxon>
        <taxon>Nitrososphaerota</taxon>
        <taxon>Nitrososphaeria</taxon>
        <taxon>Nitrosopumilales</taxon>
        <taxon>Nitrosopumilaceae</taxon>
        <taxon>Nitrosopumilus</taxon>
    </lineage>
</organism>
<dbReference type="AlphaFoldDB" id="A0A7D5M4R1"/>
<evidence type="ECO:0000313" key="2">
    <source>
        <dbReference type="Proteomes" id="UP000509478"/>
    </source>
</evidence>
<gene>
    <name evidence="1" type="ORF">C5F50_08960</name>
</gene>
<name>A0A7D5M4R1_9ARCH</name>
<dbReference type="Proteomes" id="UP000509478">
    <property type="component" value="Chromosome"/>
</dbReference>
<evidence type="ECO:0008006" key="3">
    <source>
        <dbReference type="Google" id="ProtNLM"/>
    </source>
</evidence>
<dbReference type="GeneID" id="56068228"/>
<dbReference type="InterPro" id="IPR036388">
    <property type="entry name" value="WH-like_DNA-bd_sf"/>
</dbReference>
<reference evidence="1 2" key="1">
    <citation type="submission" date="2018-02" db="EMBL/GenBank/DDBJ databases">
        <title>Complete genome of Nitrosopumilus ureaphilus PS0.</title>
        <authorList>
            <person name="Qin W."/>
            <person name="Zheng Y."/>
            <person name="Stahl D.A."/>
        </authorList>
    </citation>
    <scope>NUCLEOTIDE SEQUENCE [LARGE SCALE GENOMIC DNA]</scope>
    <source>
        <strain evidence="1 2">PS0</strain>
    </source>
</reference>
<dbReference type="SUPFAM" id="SSF46785">
    <property type="entry name" value="Winged helix' DNA-binding domain"/>
    <property type="match status" value="1"/>
</dbReference>
<dbReference type="EMBL" id="CP026995">
    <property type="protein sequence ID" value="QLH07194.1"/>
    <property type="molecule type" value="Genomic_DNA"/>
</dbReference>
<sequence>MLQYNPHAEEESILKLISDQCSRKIIDSIQTEPKNAVQISNELDAELSAIYRRLHKFQKYNLLKITVQITTDGKKSYYYQCKINGVDLRYQNGNFKVILSFNQI</sequence>
<dbReference type="Gene3D" id="1.10.10.10">
    <property type="entry name" value="Winged helix-like DNA-binding domain superfamily/Winged helix DNA-binding domain"/>
    <property type="match status" value="1"/>
</dbReference>
<dbReference type="KEGG" id="nue:C5F50_08960"/>
<evidence type="ECO:0000313" key="1">
    <source>
        <dbReference type="EMBL" id="QLH07194.1"/>
    </source>
</evidence>
<protein>
    <recommendedName>
        <fullName evidence="3">Transcriptional regulator</fullName>
    </recommendedName>
</protein>
<keyword evidence="2" id="KW-1185">Reference proteome</keyword>
<dbReference type="InterPro" id="IPR036390">
    <property type="entry name" value="WH_DNA-bd_sf"/>
</dbReference>
<dbReference type="RefSeq" id="WP_179371059.1">
    <property type="nucleotide sequence ID" value="NZ_CP026995.1"/>
</dbReference>
<proteinExistence type="predicted"/>
<accession>A0A7D5M4R1</accession>